<name>A0A0L9V2K4_PHAAN</name>
<dbReference type="Proteomes" id="UP000053144">
    <property type="component" value="Chromosome 8"/>
</dbReference>
<dbReference type="AlphaFoldDB" id="A0A0L9V2K4"/>
<evidence type="ECO:0000313" key="2">
    <source>
        <dbReference type="EMBL" id="KOM49181.1"/>
    </source>
</evidence>
<dbReference type="EMBL" id="CM003378">
    <property type="protein sequence ID" value="KOM49181.1"/>
    <property type="molecule type" value="Genomic_DNA"/>
</dbReference>
<evidence type="ECO:0000256" key="1">
    <source>
        <dbReference type="SAM" id="MobiDB-lite"/>
    </source>
</evidence>
<dbReference type="Gramene" id="KOM49181">
    <property type="protein sequence ID" value="KOM49181"/>
    <property type="gene ID" value="LR48_Vigan08g000800"/>
</dbReference>
<gene>
    <name evidence="2" type="ORF">LR48_Vigan08g000800</name>
</gene>
<protein>
    <submittedName>
        <fullName evidence="2">Uncharacterized protein</fullName>
    </submittedName>
</protein>
<reference evidence="3" key="1">
    <citation type="journal article" date="2015" name="Proc. Natl. Acad. Sci. U.S.A.">
        <title>Genome sequencing of adzuki bean (Vigna angularis) provides insight into high starch and low fat accumulation and domestication.</title>
        <authorList>
            <person name="Yang K."/>
            <person name="Tian Z."/>
            <person name="Chen C."/>
            <person name="Luo L."/>
            <person name="Zhao B."/>
            <person name="Wang Z."/>
            <person name="Yu L."/>
            <person name="Li Y."/>
            <person name="Sun Y."/>
            <person name="Li W."/>
            <person name="Chen Y."/>
            <person name="Li Y."/>
            <person name="Zhang Y."/>
            <person name="Ai D."/>
            <person name="Zhao J."/>
            <person name="Shang C."/>
            <person name="Ma Y."/>
            <person name="Wu B."/>
            <person name="Wang M."/>
            <person name="Gao L."/>
            <person name="Sun D."/>
            <person name="Zhang P."/>
            <person name="Guo F."/>
            <person name="Wang W."/>
            <person name="Li Y."/>
            <person name="Wang J."/>
            <person name="Varshney R.K."/>
            <person name="Wang J."/>
            <person name="Ling H.Q."/>
            <person name="Wan P."/>
        </authorList>
    </citation>
    <scope>NUCLEOTIDE SEQUENCE</scope>
    <source>
        <strain evidence="3">cv. Jingnong 6</strain>
    </source>
</reference>
<sequence length="249" mass="27152">MGALTAPDLEAVRTIDTLPRRISARHLVECLSLEDCGPKAFGKRPGPPLLGGHQTTVRITPKVGVPPADKTGGSNIKAPPPNPQPELAAVQVDPLSEAANVSADPLKRKRKDSASEGRRDKEGSSSHSASKKARKGKDKEKDRRKAPAVPLLGGIFSPAFSMSDRAKFHMSSSQRALIEPLSELELTNAMLEMSTRTSALAWYLREFANRPGVAEVHAELDIEKKNSAFLQQTLEEMVLKQDEYDKKIE</sequence>
<feature type="region of interest" description="Disordered" evidence="1">
    <location>
        <begin position="44"/>
        <end position="148"/>
    </location>
</feature>
<organism evidence="2 3">
    <name type="scientific">Phaseolus angularis</name>
    <name type="common">Azuki bean</name>
    <name type="synonym">Vigna angularis</name>
    <dbReference type="NCBI Taxonomy" id="3914"/>
    <lineage>
        <taxon>Eukaryota</taxon>
        <taxon>Viridiplantae</taxon>
        <taxon>Streptophyta</taxon>
        <taxon>Embryophyta</taxon>
        <taxon>Tracheophyta</taxon>
        <taxon>Spermatophyta</taxon>
        <taxon>Magnoliopsida</taxon>
        <taxon>eudicotyledons</taxon>
        <taxon>Gunneridae</taxon>
        <taxon>Pentapetalae</taxon>
        <taxon>rosids</taxon>
        <taxon>fabids</taxon>
        <taxon>Fabales</taxon>
        <taxon>Fabaceae</taxon>
        <taxon>Papilionoideae</taxon>
        <taxon>50 kb inversion clade</taxon>
        <taxon>NPAAA clade</taxon>
        <taxon>indigoferoid/millettioid clade</taxon>
        <taxon>Phaseoleae</taxon>
        <taxon>Vigna</taxon>
    </lineage>
</organism>
<proteinExistence type="predicted"/>
<feature type="compositionally biased region" description="Basic and acidic residues" evidence="1">
    <location>
        <begin position="112"/>
        <end position="124"/>
    </location>
</feature>
<evidence type="ECO:0000313" key="3">
    <source>
        <dbReference type="Proteomes" id="UP000053144"/>
    </source>
</evidence>
<accession>A0A0L9V2K4</accession>